<dbReference type="SUPFAM" id="SSF54236">
    <property type="entry name" value="Ubiquitin-like"/>
    <property type="match status" value="1"/>
</dbReference>
<reference evidence="3 4" key="1">
    <citation type="submission" date="2024-12" db="EMBL/GenBank/DDBJ databases">
        <title>The unique morphological basis and parallel evolutionary history of personate flowers in Penstemon.</title>
        <authorList>
            <person name="Depatie T.H."/>
            <person name="Wessinger C.A."/>
        </authorList>
    </citation>
    <scope>NUCLEOTIDE SEQUENCE [LARGE SCALE GENOMIC DNA]</scope>
    <source>
        <strain evidence="3">WTNN_2</strain>
        <tissue evidence="3">Leaf</tissue>
    </source>
</reference>
<dbReference type="InterPro" id="IPR039159">
    <property type="entry name" value="SAYSD1"/>
</dbReference>
<keyword evidence="1" id="KW-0472">Membrane</keyword>
<keyword evidence="4" id="KW-1185">Reference proteome</keyword>
<dbReference type="PROSITE" id="PS50053">
    <property type="entry name" value="UBIQUITIN_2"/>
    <property type="match status" value="1"/>
</dbReference>
<organism evidence="3 4">
    <name type="scientific">Penstemon smallii</name>
    <dbReference type="NCBI Taxonomy" id="265156"/>
    <lineage>
        <taxon>Eukaryota</taxon>
        <taxon>Viridiplantae</taxon>
        <taxon>Streptophyta</taxon>
        <taxon>Embryophyta</taxon>
        <taxon>Tracheophyta</taxon>
        <taxon>Spermatophyta</taxon>
        <taxon>Magnoliopsida</taxon>
        <taxon>eudicotyledons</taxon>
        <taxon>Gunneridae</taxon>
        <taxon>Pentapetalae</taxon>
        <taxon>asterids</taxon>
        <taxon>lamiids</taxon>
        <taxon>Lamiales</taxon>
        <taxon>Plantaginaceae</taxon>
        <taxon>Cheloneae</taxon>
        <taxon>Penstemon</taxon>
    </lineage>
</organism>
<dbReference type="PANTHER" id="PTHR13527">
    <property type="entry name" value="SAYSVFN DOMAIN-CONTAINING PROTEIN 1"/>
    <property type="match status" value="1"/>
</dbReference>
<dbReference type="InterPro" id="IPR000626">
    <property type="entry name" value="Ubiquitin-like_dom"/>
</dbReference>
<dbReference type="AlphaFoldDB" id="A0ABD3S0E1"/>
<dbReference type="Pfam" id="PF00240">
    <property type="entry name" value="ubiquitin"/>
    <property type="match status" value="1"/>
</dbReference>
<keyword evidence="1" id="KW-0812">Transmembrane</keyword>
<dbReference type="Gene3D" id="3.10.20.90">
    <property type="entry name" value="Phosphatidylinositol 3-kinase Catalytic Subunit, Chain A, domain 1"/>
    <property type="match status" value="1"/>
</dbReference>
<feature type="domain" description="Ubiquitin-like" evidence="2">
    <location>
        <begin position="13"/>
        <end position="67"/>
    </location>
</feature>
<feature type="transmembrane region" description="Helical" evidence="1">
    <location>
        <begin position="136"/>
        <end position="161"/>
    </location>
</feature>
<evidence type="ECO:0000313" key="3">
    <source>
        <dbReference type="EMBL" id="KAL3817938.1"/>
    </source>
</evidence>
<gene>
    <name evidence="3" type="ORF">ACJIZ3_003843</name>
</gene>
<dbReference type="Proteomes" id="UP001634393">
    <property type="component" value="Unassembled WGS sequence"/>
</dbReference>
<comment type="caution">
    <text evidence="3">The sequence shown here is derived from an EMBL/GenBank/DDBJ whole genome shotgun (WGS) entry which is preliminary data.</text>
</comment>
<dbReference type="InterPro" id="IPR029071">
    <property type="entry name" value="Ubiquitin-like_domsf"/>
</dbReference>
<proteinExistence type="predicted"/>
<protein>
    <recommendedName>
        <fullName evidence="2">Ubiquitin-like domain-containing protein</fullName>
    </recommendedName>
</protein>
<dbReference type="Pfam" id="PF10260">
    <property type="entry name" value="SAYSvFN"/>
    <property type="match status" value="1"/>
</dbReference>
<accession>A0ABD3S0E1</accession>
<evidence type="ECO:0000256" key="1">
    <source>
        <dbReference type="SAM" id="Phobius"/>
    </source>
</evidence>
<dbReference type="CDD" id="cd17039">
    <property type="entry name" value="Ubl_ubiquitin_like"/>
    <property type="match status" value="1"/>
</dbReference>
<sequence length="222" mass="25380">MADLGEEENKEMVQINLRTIGPSPPSRLWVPSPVKVKELRKLISVTSHLPIENMRLVFRGKVLHDSEDGDDLLGQLHDGDTVIVAIKPKPPAKHVRDDFDDDDDEDLKFKLPESTSRWKRRLFFVLRDKFRLPDMLLMAIFSLTLKIWAAIVLWFILAPLAHRSGVGPLYILGTGFAIIFYNLGHRQPGDASAYSIFNENFRELPGTLNADRLDRDIRHGQF</sequence>
<keyword evidence="1" id="KW-1133">Transmembrane helix</keyword>
<evidence type="ECO:0000313" key="4">
    <source>
        <dbReference type="Proteomes" id="UP001634393"/>
    </source>
</evidence>
<feature type="transmembrane region" description="Helical" evidence="1">
    <location>
        <begin position="167"/>
        <end position="184"/>
    </location>
</feature>
<dbReference type="PANTHER" id="PTHR13527:SF0">
    <property type="entry name" value="SAYSVFN DOMAIN-CONTAINING PROTEIN 1"/>
    <property type="match status" value="1"/>
</dbReference>
<name>A0ABD3S0E1_9LAMI</name>
<dbReference type="InterPro" id="IPR019387">
    <property type="entry name" value="SAYSvFN_dom"/>
</dbReference>
<dbReference type="EMBL" id="JBJXBP010000007">
    <property type="protein sequence ID" value="KAL3817938.1"/>
    <property type="molecule type" value="Genomic_DNA"/>
</dbReference>
<evidence type="ECO:0000259" key="2">
    <source>
        <dbReference type="PROSITE" id="PS50053"/>
    </source>
</evidence>